<feature type="compositionally biased region" description="Basic and acidic residues" evidence="5">
    <location>
        <begin position="610"/>
        <end position="626"/>
    </location>
</feature>
<dbReference type="SMART" id="SM00291">
    <property type="entry name" value="ZnF_ZZ"/>
    <property type="match status" value="4"/>
</dbReference>
<dbReference type="Gene3D" id="2.60.40.10">
    <property type="entry name" value="Immunoglobulins"/>
    <property type="match status" value="1"/>
</dbReference>
<gene>
    <name evidence="7" type="ORF">GMORB2_0907</name>
</gene>
<name>A0A9P4YYY9_9HYPO</name>
<proteinExistence type="predicted"/>
<dbReference type="PANTHER" id="PTHR20930">
    <property type="entry name" value="OVARIAN CARCINOMA ANTIGEN CA125-RELATED"/>
    <property type="match status" value="1"/>
</dbReference>
<dbReference type="PROSITE" id="PS50135">
    <property type="entry name" value="ZF_ZZ_2"/>
    <property type="match status" value="2"/>
</dbReference>
<reference evidence="7" key="1">
    <citation type="submission" date="2020-03" db="EMBL/GenBank/DDBJ databases">
        <title>Site-based positive gene gene selection in Geosmithia morbida across the United States reveals a broad range of putative effectors and factors for local host and environmental adapation.</title>
        <authorList>
            <person name="Onufrak A."/>
            <person name="Murdoch R.W."/>
            <person name="Gazis R."/>
            <person name="Huff M."/>
            <person name="Staton M."/>
            <person name="Klingeman W."/>
            <person name="Hadziabdic D."/>
        </authorList>
    </citation>
    <scope>NUCLEOTIDE SEQUENCE</scope>
    <source>
        <strain evidence="7">1262</strain>
    </source>
</reference>
<dbReference type="RefSeq" id="XP_035324315.1">
    <property type="nucleotide sequence ID" value="XM_035462891.1"/>
</dbReference>
<evidence type="ECO:0000313" key="7">
    <source>
        <dbReference type="EMBL" id="KAF4125663.1"/>
    </source>
</evidence>
<keyword evidence="2 4" id="KW-0863">Zinc-finger</keyword>
<feature type="compositionally biased region" description="Acidic residues" evidence="5">
    <location>
        <begin position="842"/>
        <end position="855"/>
    </location>
</feature>
<dbReference type="AlphaFoldDB" id="A0A9P4YYY9"/>
<dbReference type="Proteomes" id="UP000749293">
    <property type="component" value="Unassembled WGS sequence"/>
</dbReference>
<dbReference type="PANTHER" id="PTHR20930:SF0">
    <property type="entry name" value="PROTEIN ILRUN"/>
    <property type="match status" value="1"/>
</dbReference>
<dbReference type="Pfam" id="PF00569">
    <property type="entry name" value="ZZ"/>
    <property type="match status" value="3"/>
</dbReference>
<feature type="compositionally biased region" description="Basic and acidic residues" evidence="5">
    <location>
        <begin position="97"/>
        <end position="109"/>
    </location>
</feature>
<comment type="caution">
    <text evidence="7">The sequence shown here is derived from an EMBL/GenBank/DDBJ whole genome shotgun (WGS) entry which is preliminary data.</text>
</comment>
<feature type="compositionally biased region" description="Basic and acidic residues" evidence="5">
    <location>
        <begin position="778"/>
        <end position="788"/>
    </location>
</feature>
<keyword evidence="3" id="KW-0862">Zinc</keyword>
<feature type="domain" description="ZZ-type" evidence="6">
    <location>
        <begin position="493"/>
        <end position="555"/>
    </location>
</feature>
<organism evidence="7 8">
    <name type="scientific">Geosmithia morbida</name>
    <dbReference type="NCBI Taxonomy" id="1094350"/>
    <lineage>
        <taxon>Eukaryota</taxon>
        <taxon>Fungi</taxon>
        <taxon>Dikarya</taxon>
        <taxon>Ascomycota</taxon>
        <taxon>Pezizomycotina</taxon>
        <taxon>Sordariomycetes</taxon>
        <taxon>Hypocreomycetidae</taxon>
        <taxon>Hypocreales</taxon>
        <taxon>Bionectriaceae</taxon>
        <taxon>Geosmithia</taxon>
    </lineage>
</organism>
<evidence type="ECO:0000313" key="8">
    <source>
        <dbReference type="Proteomes" id="UP000749293"/>
    </source>
</evidence>
<dbReference type="Gene3D" id="3.30.60.90">
    <property type="match status" value="4"/>
</dbReference>
<feature type="region of interest" description="Disordered" evidence="5">
    <location>
        <begin position="595"/>
        <end position="632"/>
    </location>
</feature>
<feature type="region of interest" description="Disordered" evidence="5">
    <location>
        <begin position="84"/>
        <end position="148"/>
    </location>
</feature>
<dbReference type="InterPro" id="IPR032350">
    <property type="entry name" value="Nbr1_FW"/>
</dbReference>
<feature type="compositionally biased region" description="Basic and acidic residues" evidence="5">
    <location>
        <begin position="814"/>
        <end position="827"/>
    </location>
</feature>
<evidence type="ECO:0000259" key="6">
    <source>
        <dbReference type="PROSITE" id="PS50135"/>
    </source>
</evidence>
<dbReference type="CDD" id="cd02340">
    <property type="entry name" value="ZZ_NBR1_like"/>
    <property type="match status" value="2"/>
</dbReference>
<dbReference type="SUPFAM" id="SSF57850">
    <property type="entry name" value="RING/U-box"/>
    <property type="match status" value="4"/>
</dbReference>
<feature type="compositionally biased region" description="Polar residues" evidence="5">
    <location>
        <begin position="595"/>
        <end position="609"/>
    </location>
</feature>
<dbReference type="GO" id="GO:0008270">
    <property type="term" value="F:zinc ion binding"/>
    <property type="evidence" value="ECO:0007669"/>
    <property type="project" value="UniProtKB-KW"/>
</dbReference>
<evidence type="ECO:0000256" key="1">
    <source>
        <dbReference type="ARBA" id="ARBA00022723"/>
    </source>
</evidence>
<dbReference type="CDD" id="cd02249">
    <property type="entry name" value="ZZ"/>
    <property type="match status" value="1"/>
</dbReference>
<dbReference type="Pfam" id="PF16158">
    <property type="entry name" value="N_BRCA1_IG"/>
    <property type="match status" value="1"/>
</dbReference>
<keyword evidence="1" id="KW-0479">Metal-binding</keyword>
<evidence type="ECO:0000256" key="3">
    <source>
        <dbReference type="ARBA" id="ARBA00022833"/>
    </source>
</evidence>
<feature type="region of interest" description="Disordered" evidence="5">
    <location>
        <begin position="764"/>
        <end position="855"/>
    </location>
</feature>
<feature type="compositionally biased region" description="Polar residues" evidence="5">
    <location>
        <begin position="125"/>
        <end position="142"/>
    </location>
</feature>
<dbReference type="GeneID" id="55967137"/>
<dbReference type="CDD" id="cd14947">
    <property type="entry name" value="NBR1_like"/>
    <property type="match status" value="1"/>
</dbReference>
<dbReference type="InterPro" id="IPR043145">
    <property type="entry name" value="Znf_ZZ_sf"/>
</dbReference>
<evidence type="ECO:0000256" key="2">
    <source>
        <dbReference type="ARBA" id="ARBA00022771"/>
    </source>
</evidence>
<protein>
    <submittedName>
        <fullName evidence="7">Next to BRCA1 1 protein</fullName>
    </submittedName>
</protein>
<feature type="region of interest" description="Disordered" evidence="5">
    <location>
        <begin position="189"/>
        <end position="211"/>
    </location>
</feature>
<dbReference type="OrthoDB" id="661148at2759"/>
<dbReference type="InterPro" id="IPR000433">
    <property type="entry name" value="Znf_ZZ"/>
</dbReference>
<dbReference type="EMBL" id="JAANYQ010000002">
    <property type="protein sequence ID" value="KAF4125663.1"/>
    <property type="molecule type" value="Genomic_DNA"/>
</dbReference>
<evidence type="ECO:0000256" key="4">
    <source>
        <dbReference type="PROSITE-ProRule" id="PRU00228"/>
    </source>
</evidence>
<sequence>MVKVIYGGTTRRAKMPLRDTCVGVLEEQLRAFLVIPDNSAVTIERYSDSAGTYIILDPKNTSVYKQLYRAAKAKSKLKLRVTLNPDENESSASIPLNEEHLQESSDSGEKQPPSPQPQAQPEEAMTTSSDENATPSQVTQTPPFHRDLPARRASLVSKTYESSVLAEAARIAEASNLREELHARLANMGDPSLDTETPDTRAPAPAPAPAPAVTTTAVAADAVAASADEPSANFAICCNLCRMTTTDVHYHCSTCEDGDFDLCQACVDKGRSCSDSQHWLIKRNKVDGQIVTSTTERVCPKFKAEAEASEPTEVDKLADLRLRLQAFENRSAPMPFFSMSQPDELYSRLPIMPRESVADKARSRTCNGCVQELAESKFLHCDVCEDFDLCVNCFPKEVEGHHPKHAFYPLVPGSVNAVHITSKLAPGRNRLHHAICDQCDKFITGIRHKCLDCPDWDHCEECASRSESIHPGHRFVPIYEPVSPSRAKNNSVHVGVMCDGLLCSQSTSSYPAYIQGVRYKCAVCPDFDLCAACEAHPSNDHNESHPLIKIRTPIRQISVTTYGEEADGQAMPPMGDRPSCPAMSANALSFNRPQTVVDTKPQPSVSSLTEKQEAKIEKEEPQKETAKPAAAEAPVVGTDGLLASFVRDSVPDGTIIPIKQEFLQTWELRNTGETAWPAGCSVRFVGGDYMGHVDSSRPARTAELLEASESNTCNVKIQPGEQFSFTVRLRAPPRPGKAVSYWRATTPDGTKFGDRLWCDVNVRSVGGPSSPKMPSPAVEEKKAETQEVKEEEPELASSRMIFPKLETESPMASVHEEDNKTAEESEAKSTAGDGSGSSSQDYEWDVSDGDFLTDEEYDILDASDEEFLEEQRKNMRF</sequence>
<accession>A0A9P4YYY9</accession>
<feature type="domain" description="ZZ-type" evidence="6">
    <location>
        <begin position="361"/>
        <end position="415"/>
    </location>
</feature>
<keyword evidence="8" id="KW-1185">Reference proteome</keyword>
<evidence type="ECO:0000256" key="5">
    <source>
        <dbReference type="SAM" id="MobiDB-lite"/>
    </source>
</evidence>
<dbReference type="InterPro" id="IPR013783">
    <property type="entry name" value="Ig-like_fold"/>
</dbReference>